<dbReference type="Gene3D" id="1.10.3120.10">
    <property type="entry name" value="Trigger factor, C-terminal domain"/>
    <property type="match status" value="1"/>
</dbReference>
<keyword evidence="9" id="KW-1185">Reference proteome</keyword>
<evidence type="ECO:0000259" key="6">
    <source>
        <dbReference type="Pfam" id="PF00254"/>
    </source>
</evidence>
<dbReference type="Proteomes" id="UP001157017">
    <property type="component" value="Unassembled WGS sequence"/>
</dbReference>
<organism evidence="8 9">
    <name type="scientific">Angustibacter aerolatus</name>
    <dbReference type="NCBI Taxonomy" id="1162965"/>
    <lineage>
        <taxon>Bacteria</taxon>
        <taxon>Bacillati</taxon>
        <taxon>Actinomycetota</taxon>
        <taxon>Actinomycetes</taxon>
        <taxon>Kineosporiales</taxon>
        <taxon>Kineosporiaceae</taxon>
    </lineage>
</organism>
<protein>
    <recommendedName>
        <fullName evidence="2">peptidylprolyl isomerase</fullName>
        <ecNumber evidence="2">5.2.1.8</ecNumber>
    </recommendedName>
</protein>
<comment type="catalytic activity">
    <reaction evidence="1">
        <text>[protein]-peptidylproline (omega=180) = [protein]-peptidylproline (omega=0)</text>
        <dbReference type="Rhea" id="RHEA:16237"/>
        <dbReference type="Rhea" id="RHEA-COMP:10747"/>
        <dbReference type="Rhea" id="RHEA-COMP:10748"/>
        <dbReference type="ChEBI" id="CHEBI:83833"/>
        <dbReference type="ChEBI" id="CHEBI:83834"/>
        <dbReference type="EC" id="5.2.1.8"/>
    </reaction>
</comment>
<evidence type="ECO:0000256" key="4">
    <source>
        <dbReference type="ARBA" id="ARBA00023235"/>
    </source>
</evidence>
<feature type="compositionally biased region" description="Low complexity" evidence="5">
    <location>
        <begin position="269"/>
        <end position="310"/>
    </location>
</feature>
<feature type="region of interest" description="Disordered" evidence="5">
    <location>
        <begin position="404"/>
        <end position="482"/>
    </location>
</feature>
<dbReference type="Gene3D" id="3.30.70.1050">
    <property type="entry name" value="Trigger factor ribosome-binding domain"/>
    <property type="match status" value="1"/>
</dbReference>
<reference evidence="9" key="1">
    <citation type="journal article" date="2019" name="Int. J. Syst. Evol. Microbiol.">
        <title>The Global Catalogue of Microorganisms (GCM) 10K type strain sequencing project: providing services to taxonomists for standard genome sequencing and annotation.</title>
        <authorList>
            <consortium name="The Broad Institute Genomics Platform"/>
            <consortium name="The Broad Institute Genome Sequencing Center for Infectious Disease"/>
            <person name="Wu L."/>
            <person name="Ma J."/>
        </authorList>
    </citation>
    <scope>NUCLEOTIDE SEQUENCE [LARGE SCALE GENOMIC DNA]</scope>
    <source>
        <strain evidence="9">NBRC 108730</strain>
    </source>
</reference>
<name>A0ABQ6JF33_9ACTN</name>
<dbReference type="SUPFAM" id="SSF102735">
    <property type="entry name" value="Trigger factor ribosome-binding domain"/>
    <property type="match status" value="1"/>
</dbReference>
<dbReference type="Pfam" id="PF00254">
    <property type="entry name" value="FKBP_C"/>
    <property type="match status" value="1"/>
</dbReference>
<evidence type="ECO:0000256" key="3">
    <source>
        <dbReference type="ARBA" id="ARBA00023110"/>
    </source>
</evidence>
<dbReference type="InterPro" id="IPR036611">
    <property type="entry name" value="Trigger_fac_ribosome-bd_sf"/>
</dbReference>
<dbReference type="EC" id="5.2.1.8" evidence="2"/>
<dbReference type="Gene3D" id="3.10.50.40">
    <property type="match status" value="1"/>
</dbReference>
<accession>A0ABQ6JF33</accession>
<proteinExistence type="predicted"/>
<evidence type="ECO:0000313" key="8">
    <source>
        <dbReference type="EMBL" id="GMA85759.1"/>
    </source>
</evidence>
<keyword evidence="4" id="KW-0413">Isomerase</keyword>
<keyword evidence="3" id="KW-0697">Rotamase</keyword>
<feature type="compositionally biased region" description="Low complexity" evidence="5">
    <location>
        <begin position="320"/>
        <end position="336"/>
    </location>
</feature>
<dbReference type="PIRSF" id="PIRSF003095">
    <property type="entry name" value="Trigger_factor"/>
    <property type="match status" value="1"/>
</dbReference>
<sequence>MPFDEPQPSVDAAYKTIAAQVQVPGFRRGKVPARIIDQRVGRGAVLEEAVNDALPKFYGQAVEQADLRPLGRPEVEVTQAPDPQDGGDLKFSVEIDVRPEITLPDLGGLAVTVDDVEVGDDDVEAEVTALRQRFGTLVGVDRAAVEGDFVSIDLSAEIDGEEIDSVTGVSYEIGTRNMLEGLDDALVGMSKDETKHFQAPLAGGDREGQSADVTVTVQSVKEREPPEARRRLRPGSPASSTPSTSRRPTCARRPSAPSGCSRACRRATRCSTSCSTPSPSRCPSRSSRPRCTSTSRVRTGSRTTSTAPRSPRARPRPSRRSCCSTRSSSRSRCRSPSPRLVEYLVMNAQQYGMSPDAFAKAVDEAGQVQGMVAEVARRKALAVVLEQATVTDASGNVVDLEALRPEEPSIADQARGGRGRRRRRDRPDRAGRGRRGRRARPGLTVPRTSRARRSTRCGGPFVVPPPVANTGRPGEWGVGGGR</sequence>
<dbReference type="SUPFAM" id="SSF109998">
    <property type="entry name" value="Triger factor/SurA peptide-binding domain-like"/>
    <property type="match status" value="1"/>
</dbReference>
<feature type="domain" description="Trigger factor ribosome-binding bacterial" evidence="7">
    <location>
        <begin position="2"/>
        <end position="129"/>
    </location>
</feature>
<dbReference type="InterPro" id="IPR027304">
    <property type="entry name" value="Trigger_fact/SurA_dom_sf"/>
</dbReference>
<comment type="caution">
    <text evidence="8">The sequence shown here is derived from an EMBL/GenBank/DDBJ whole genome shotgun (WGS) entry which is preliminary data.</text>
</comment>
<evidence type="ECO:0000313" key="9">
    <source>
        <dbReference type="Proteomes" id="UP001157017"/>
    </source>
</evidence>
<dbReference type="PANTHER" id="PTHR30560">
    <property type="entry name" value="TRIGGER FACTOR CHAPERONE AND PEPTIDYL-PROLYL CIS/TRANS ISOMERASE"/>
    <property type="match status" value="1"/>
</dbReference>
<evidence type="ECO:0000256" key="1">
    <source>
        <dbReference type="ARBA" id="ARBA00000971"/>
    </source>
</evidence>
<feature type="region of interest" description="Disordered" evidence="5">
    <location>
        <begin position="217"/>
        <end position="336"/>
    </location>
</feature>
<dbReference type="Pfam" id="PF05697">
    <property type="entry name" value="Trigger_N"/>
    <property type="match status" value="1"/>
</dbReference>
<dbReference type="EMBL" id="BSUZ01000001">
    <property type="protein sequence ID" value="GMA85759.1"/>
    <property type="molecule type" value="Genomic_DNA"/>
</dbReference>
<dbReference type="NCBIfam" id="TIGR00115">
    <property type="entry name" value="tig"/>
    <property type="match status" value="1"/>
</dbReference>
<dbReference type="InterPro" id="IPR008881">
    <property type="entry name" value="Trigger_fac_ribosome-bd_bac"/>
</dbReference>
<dbReference type="SUPFAM" id="SSF54534">
    <property type="entry name" value="FKBP-like"/>
    <property type="match status" value="1"/>
</dbReference>
<feature type="compositionally biased region" description="Low complexity" evidence="5">
    <location>
        <begin position="234"/>
        <end position="262"/>
    </location>
</feature>
<dbReference type="InterPro" id="IPR001179">
    <property type="entry name" value="PPIase_FKBP_dom"/>
</dbReference>
<evidence type="ECO:0000259" key="7">
    <source>
        <dbReference type="Pfam" id="PF05697"/>
    </source>
</evidence>
<dbReference type="InterPro" id="IPR046357">
    <property type="entry name" value="PPIase_dom_sf"/>
</dbReference>
<dbReference type="PANTHER" id="PTHR30560:SF3">
    <property type="entry name" value="TRIGGER FACTOR-LIKE PROTEIN TIG, CHLOROPLASTIC"/>
    <property type="match status" value="1"/>
</dbReference>
<feature type="compositionally biased region" description="Basic and acidic residues" evidence="5">
    <location>
        <begin position="220"/>
        <end position="229"/>
    </location>
</feature>
<evidence type="ECO:0000256" key="5">
    <source>
        <dbReference type="SAM" id="MobiDB-lite"/>
    </source>
</evidence>
<gene>
    <name evidence="8" type="ORF">GCM10025868_10090</name>
</gene>
<dbReference type="InterPro" id="IPR005215">
    <property type="entry name" value="Trig_fac"/>
</dbReference>
<feature type="domain" description="PPIase FKBP-type" evidence="6">
    <location>
        <begin position="142"/>
        <end position="200"/>
    </location>
</feature>
<dbReference type="InterPro" id="IPR037041">
    <property type="entry name" value="Trigger_fac_C_sf"/>
</dbReference>
<evidence type="ECO:0000256" key="2">
    <source>
        <dbReference type="ARBA" id="ARBA00013194"/>
    </source>
</evidence>